<comment type="similarity">
    <text evidence="1 2">Belongs to the cytochrome P450 family.</text>
</comment>
<reference evidence="3 4" key="1">
    <citation type="submission" date="2020-04" db="EMBL/GenBank/DDBJ databases">
        <authorList>
            <person name="Zhang R."/>
            <person name="Schippers A."/>
        </authorList>
    </citation>
    <scope>NUCLEOTIDE SEQUENCE [LARGE SCALE GENOMIC DNA]</scope>
    <source>
        <strain evidence="3 4">DSM 109850</strain>
    </source>
</reference>
<dbReference type="AlphaFoldDB" id="A0A7Y0L643"/>
<dbReference type="PROSITE" id="PS00086">
    <property type="entry name" value="CYTOCHROME_P450"/>
    <property type="match status" value="1"/>
</dbReference>
<keyword evidence="2" id="KW-0479">Metal-binding</keyword>
<comment type="caution">
    <text evidence="3">The sequence shown here is derived from an EMBL/GenBank/DDBJ whole genome shotgun (WGS) entry which is preliminary data.</text>
</comment>
<name>A0A7Y0L643_9FIRM</name>
<dbReference type="GO" id="GO:0005506">
    <property type="term" value="F:iron ion binding"/>
    <property type="evidence" value="ECO:0007669"/>
    <property type="project" value="InterPro"/>
</dbReference>
<dbReference type="RefSeq" id="WP_169099093.1">
    <property type="nucleotide sequence ID" value="NZ_JABBVZ010000027.1"/>
</dbReference>
<dbReference type="PANTHER" id="PTHR46696:SF4">
    <property type="entry name" value="BIOTIN BIOSYNTHESIS CYTOCHROME P450"/>
    <property type="match status" value="1"/>
</dbReference>
<proteinExistence type="inferred from homology"/>
<keyword evidence="4" id="KW-1185">Reference proteome</keyword>
<dbReference type="GO" id="GO:0020037">
    <property type="term" value="F:heme binding"/>
    <property type="evidence" value="ECO:0007669"/>
    <property type="project" value="InterPro"/>
</dbReference>
<dbReference type="InterPro" id="IPR001128">
    <property type="entry name" value="Cyt_P450"/>
</dbReference>
<dbReference type="PRINTS" id="PR00359">
    <property type="entry name" value="BP450"/>
</dbReference>
<organism evidence="3 4">
    <name type="scientific">Sulfobacillus harzensis</name>
    <dbReference type="NCBI Taxonomy" id="2729629"/>
    <lineage>
        <taxon>Bacteria</taxon>
        <taxon>Bacillati</taxon>
        <taxon>Bacillota</taxon>
        <taxon>Clostridia</taxon>
        <taxon>Eubacteriales</taxon>
        <taxon>Clostridiales Family XVII. Incertae Sedis</taxon>
        <taxon>Sulfobacillus</taxon>
    </lineage>
</organism>
<evidence type="ECO:0000313" key="3">
    <source>
        <dbReference type="EMBL" id="NMP22614.1"/>
    </source>
</evidence>
<dbReference type="Pfam" id="PF00067">
    <property type="entry name" value="p450"/>
    <property type="match status" value="1"/>
</dbReference>
<keyword evidence="2" id="KW-0408">Iron</keyword>
<keyword evidence="2" id="KW-0503">Monooxygenase</keyword>
<dbReference type="GO" id="GO:0036199">
    <property type="term" value="F:cholest-4-en-3-one 26-monooxygenase activity"/>
    <property type="evidence" value="ECO:0007669"/>
    <property type="project" value="TreeGrafter"/>
</dbReference>
<accession>A0A7Y0L643</accession>
<dbReference type="Gene3D" id="1.10.630.10">
    <property type="entry name" value="Cytochrome P450"/>
    <property type="match status" value="1"/>
</dbReference>
<dbReference type="Proteomes" id="UP000533476">
    <property type="component" value="Unassembled WGS sequence"/>
</dbReference>
<dbReference type="InterPro" id="IPR002397">
    <property type="entry name" value="Cyt_P450_B"/>
</dbReference>
<keyword evidence="2" id="KW-0560">Oxidoreductase</keyword>
<dbReference type="InterPro" id="IPR036396">
    <property type="entry name" value="Cyt_P450_sf"/>
</dbReference>
<dbReference type="GO" id="GO:0006707">
    <property type="term" value="P:cholesterol catabolic process"/>
    <property type="evidence" value="ECO:0007669"/>
    <property type="project" value="TreeGrafter"/>
</dbReference>
<sequence>MSIERDLRNPYSWYDEARNKCPVYWDHAEEGWLVLSHELINEVLLNPKFAARADMSFMGEVAPTLRQHFESWLLFTDPPKHNVLRKLIGPAFSSKRYPSFERTLSDRANTLVDRLLLENGPFDLLSQYAIPMAECALAMILTLDGQEVANAREWADDLLDFINVDFSPEQLAVSLKALNAMTKIVKDKVLTSKASFPKGTILSTINQAWSQGEISEVEAGALFGQIVTGMLGAVPHLVSNAVLALVQHPAQWSRLQSNPDAIDGAVEEFLRYDTPFLLVTRTSTAEMTLGGVALHPGDRIGLMLGAGNRDPATFEHPHALDVERRPNPHLSFGIGAHFCLGAGMTRSIASVAIGTLTRRVRKIELHEPVRFRQLFGMRNAEELMVSMEAK</sequence>
<protein>
    <submittedName>
        <fullName evidence="3">Cytochrome P450</fullName>
    </submittedName>
</protein>
<dbReference type="EMBL" id="JABBVZ010000027">
    <property type="protein sequence ID" value="NMP22614.1"/>
    <property type="molecule type" value="Genomic_DNA"/>
</dbReference>
<dbReference type="SUPFAM" id="SSF48264">
    <property type="entry name" value="Cytochrome P450"/>
    <property type="match status" value="1"/>
</dbReference>
<evidence type="ECO:0000256" key="2">
    <source>
        <dbReference type="RuleBase" id="RU000461"/>
    </source>
</evidence>
<dbReference type="PANTHER" id="PTHR46696">
    <property type="entry name" value="P450, PUTATIVE (EUROFUNG)-RELATED"/>
    <property type="match status" value="1"/>
</dbReference>
<keyword evidence="2" id="KW-0349">Heme</keyword>
<gene>
    <name evidence="3" type="ORF">HIJ39_09650</name>
</gene>
<dbReference type="GO" id="GO:0008395">
    <property type="term" value="F:steroid hydroxylase activity"/>
    <property type="evidence" value="ECO:0007669"/>
    <property type="project" value="TreeGrafter"/>
</dbReference>
<evidence type="ECO:0000256" key="1">
    <source>
        <dbReference type="ARBA" id="ARBA00010617"/>
    </source>
</evidence>
<dbReference type="InterPro" id="IPR017972">
    <property type="entry name" value="Cyt_P450_CS"/>
</dbReference>
<evidence type="ECO:0000313" key="4">
    <source>
        <dbReference type="Proteomes" id="UP000533476"/>
    </source>
</evidence>